<evidence type="ECO:0000313" key="3">
    <source>
        <dbReference type="Proteomes" id="UP000217343"/>
    </source>
</evidence>
<name>A0A250K535_9BACT</name>
<accession>A0A250K535</accession>
<sequence length="512" mass="57621">MSKIGERLPSITTPKPKAEQAGTGTKAVSARELVELLGSVLPTQSATKAGPASTYATQATRASASAQQAASAKEILPSSLGVLRDERMARCIDEAFREIFEGDRWPSGQERSKWMDFAKALRAKDPKVTAEQVRSAIANELRLQRDGLDSASPENIDRFIQDAVKWVSQCYEGQVRNASPAELRQWRDFAAKLQQEKPELTPEQIKYAITDAVRAQMTGTDKASPANIDRFIQDAVKWVSQCYEGQERNASPAELRQWRDFAAKLQQEKPELTPEQLKYAITDAIRAKMTGTDSAAPTNIDAFIQDAVKWVSQCYEGRERGATAAELRQWRDFAAKQLAEKPDMTPEQLKYAISDAVRAQLTGMDNTGSVNIDRFIQEAVQWVSQCYEGQVRDASPEELRRWREFAAKKKEEKPDLTPEELKYAITDAIRGEVTGTSAPAEQNIDRYIKEAYAWVFQVYRGVPESTPREPSARELHEWRQYARSKMNEKPDMTSEDLKYLLLEGVRTALANQ</sequence>
<keyword evidence="3" id="KW-1185">Reference proteome</keyword>
<proteinExistence type="predicted"/>
<dbReference type="KEGG" id="mmas:MYMAC_006387"/>
<reference evidence="2 3" key="1">
    <citation type="submission" date="2017-06" db="EMBL/GenBank/DDBJ databases">
        <title>Sequencing and comparative analysis of myxobacterial genomes.</title>
        <authorList>
            <person name="Rupp O."/>
            <person name="Goesmann A."/>
            <person name="Sogaard-Andersen L."/>
        </authorList>
    </citation>
    <scope>NUCLEOTIDE SEQUENCE [LARGE SCALE GENOMIC DNA]</scope>
    <source>
        <strain evidence="2 3">DSM 14697</strain>
    </source>
</reference>
<evidence type="ECO:0000313" key="2">
    <source>
        <dbReference type="EMBL" id="ATB50731.1"/>
    </source>
</evidence>
<gene>
    <name evidence="2" type="ORF">MYMAC_006387</name>
</gene>
<protein>
    <submittedName>
        <fullName evidence="2">Uncharacterized protein</fullName>
    </submittedName>
</protein>
<dbReference type="EMBL" id="CP022203">
    <property type="protein sequence ID" value="ATB50731.1"/>
    <property type="molecule type" value="Genomic_DNA"/>
</dbReference>
<feature type="region of interest" description="Disordered" evidence="1">
    <location>
        <begin position="1"/>
        <end position="26"/>
    </location>
</feature>
<dbReference type="RefSeq" id="WP_095960835.1">
    <property type="nucleotide sequence ID" value="NZ_CP022203.1"/>
</dbReference>
<dbReference type="OrthoDB" id="5525097at2"/>
<dbReference type="Proteomes" id="UP000217343">
    <property type="component" value="Chromosome"/>
</dbReference>
<dbReference type="AlphaFoldDB" id="A0A250K535"/>
<organism evidence="2 3">
    <name type="scientific">Corallococcus macrosporus DSM 14697</name>
    <dbReference type="NCBI Taxonomy" id="1189310"/>
    <lineage>
        <taxon>Bacteria</taxon>
        <taxon>Pseudomonadati</taxon>
        <taxon>Myxococcota</taxon>
        <taxon>Myxococcia</taxon>
        <taxon>Myxococcales</taxon>
        <taxon>Cystobacterineae</taxon>
        <taxon>Myxococcaceae</taxon>
        <taxon>Corallococcus</taxon>
    </lineage>
</organism>
<evidence type="ECO:0000256" key="1">
    <source>
        <dbReference type="SAM" id="MobiDB-lite"/>
    </source>
</evidence>